<evidence type="ECO:0000313" key="2">
    <source>
        <dbReference type="EMBL" id="EFH28324.1"/>
    </source>
</evidence>
<name>D6XC52_STRX2</name>
<proteinExistence type="predicted"/>
<evidence type="ECO:0000313" key="3">
    <source>
        <dbReference type="Proteomes" id="UP000002785"/>
    </source>
</evidence>
<keyword evidence="3" id="KW-1185">Reference proteome</keyword>
<reference evidence="2" key="1">
    <citation type="submission" date="2009-10" db="EMBL/GenBank/DDBJ databases">
        <title>The genome sequence of Streptomyces sviceus strain ATCC 29083.</title>
        <authorList>
            <consortium name="The Broad Institute Genome Sequencing Platform"/>
            <consortium name="Broad Institute Microbial Sequencing Center"/>
            <person name="Fischbach M."/>
            <person name="Godfrey P."/>
            <person name="Ward D."/>
            <person name="Young S."/>
            <person name="Zeng Q."/>
            <person name="Koehrsen M."/>
            <person name="Alvarado L."/>
            <person name="Berlin A.M."/>
            <person name="Bochicchio J."/>
            <person name="Borenstein D."/>
            <person name="Chapman S.B."/>
            <person name="Chen Z."/>
            <person name="Engels R."/>
            <person name="Freedman E."/>
            <person name="Gellesch M."/>
            <person name="Goldberg J."/>
            <person name="Griggs A."/>
            <person name="Gujja S."/>
            <person name="Heilman E.R."/>
            <person name="Heiman D.I."/>
            <person name="Hepburn T.A."/>
            <person name="Howarth C."/>
            <person name="Jen D."/>
            <person name="Larson L."/>
            <person name="Lewis B."/>
            <person name="Mehta T."/>
            <person name="Park D."/>
            <person name="Pearson M."/>
            <person name="Richards J."/>
            <person name="Roberts A."/>
            <person name="Saif S."/>
            <person name="Shea T.D."/>
            <person name="Shenoy N."/>
            <person name="Sisk P."/>
            <person name="Stolte C."/>
            <person name="Sykes S.N."/>
            <person name="Thomson T."/>
            <person name="Walk T."/>
            <person name="White J."/>
            <person name="Yandava C."/>
            <person name="Straight P."/>
            <person name="Clardy J."/>
            <person name="Hung D."/>
            <person name="Kolter R."/>
            <person name="Mekalanos J."/>
            <person name="Walker S."/>
            <person name="Walsh C.T."/>
            <person name="Wieland-Brown L.C."/>
            <person name="Haas B."/>
            <person name="Nusbaum C."/>
            <person name="Birren B."/>
        </authorList>
    </citation>
    <scope>NUCLEOTIDE SEQUENCE [LARGE SCALE GENOMIC DNA]</scope>
    <source>
        <strain evidence="2">ATCC 29083</strain>
    </source>
</reference>
<organism evidence="2 3">
    <name type="scientific">Streptomyces sviceus (strain ATCC 29083 / DSM 924 / JCM 4929 / NBRC 13980 / NCIMB 11184 / NRRL 5439 / UC 5370)</name>
    <dbReference type="NCBI Taxonomy" id="463191"/>
    <lineage>
        <taxon>Bacteria</taxon>
        <taxon>Bacillati</taxon>
        <taxon>Actinomycetota</taxon>
        <taxon>Actinomycetes</taxon>
        <taxon>Kitasatosporales</taxon>
        <taxon>Streptomycetaceae</taxon>
        <taxon>Streptomyces</taxon>
    </lineage>
</organism>
<gene>
    <name evidence="2" type="ORF">SSEG_10542</name>
</gene>
<protein>
    <submittedName>
        <fullName evidence="2">Uncharacterized protein</fullName>
    </submittedName>
</protein>
<dbReference type="HOGENOM" id="CLU_1685636_0_0_11"/>
<dbReference type="AlphaFoldDB" id="D6XC52"/>
<dbReference type="Proteomes" id="UP000002785">
    <property type="component" value="Chromosome"/>
</dbReference>
<evidence type="ECO:0000256" key="1">
    <source>
        <dbReference type="SAM" id="MobiDB-lite"/>
    </source>
</evidence>
<feature type="region of interest" description="Disordered" evidence="1">
    <location>
        <begin position="19"/>
        <end position="66"/>
    </location>
</feature>
<feature type="region of interest" description="Disordered" evidence="1">
    <location>
        <begin position="81"/>
        <end position="106"/>
    </location>
</feature>
<dbReference type="EMBL" id="CM000951">
    <property type="protein sequence ID" value="EFH28324.1"/>
    <property type="molecule type" value="Genomic_DNA"/>
</dbReference>
<accession>D6XC52</accession>
<feature type="compositionally biased region" description="Low complexity" evidence="1">
    <location>
        <begin position="19"/>
        <end position="43"/>
    </location>
</feature>
<sequence length="156" mass="16045">MPGDMEGDALLLVAAAGGQDGAAPRGGAAADLGEQGGLADAGASGDGEQRSAGAPVRFGTVRTQPGELTQRLVDGGEFTLPLQESPSAPNTALHHGAPPVTAAHPRGERAHTVTYRHLSVRLGGAGRACLGLLRAWLEDLFVRRHTLRRHGLPPCL</sequence>